<accession>A0A5M9QSD6</accession>
<dbReference type="GO" id="GO:0017061">
    <property type="term" value="F:S-methyl-5-thioadenosine phosphorylase activity"/>
    <property type="evidence" value="ECO:0007669"/>
    <property type="project" value="UniProtKB-EC"/>
</dbReference>
<comment type="catalytic activity">
    <reaction evidence="7">
        <text>adenosine + H2O + H(+) = inosine + NH4(+)</text>
        <dbReference type="Rhea" id="RHEA:24408"/>
        <dbReference type="ChEBI" id="CHEBI:15377"/>
        <dbReference type="ChEBI" id="CHEBI:15378"/>
        <dbReference type="ChEBI" id="CHEBI:16335"/>
        <dbReference type="ChEBI" id="CHEBI:17596"/>
        <dbReference type="ChEBI" id="CHEBI:28938"/>
        <dbReference type="EC" id="3.5.4.4"/>
    </reaction>
    <physiologicalReaction direction="left-to-right" evidence="7">
        <dbReference type="Rhea" id="RHEA:24409"/>
    </physiologicalReaction>
</comment>
<reference evidence="10 11" key="1">
    <citation type="submission" date="2019-09" db="EMBL/GenBank/DDBJ databases">
        <title>Draft genome sequence of various Type strains from the CCUG.</title>
        <authorList>
            <person name="Pineiro-Iglesias B."/>
            <person name="Tunovic T."/>
            <person name="Unosson C."/>
            <person name="Inganas E."/>
            <person name="Ohlen M."/>
            <person name="Cardew S."/>
            <person name="Jensie-Markopoulos S."/>
            <person name="Salva-Serra F."/>
            <person name="Jaen-Luchoro D."/>
            <person name="Karlsson R."/>
            <person name="Svensson-Stadler L."/>
            <person name="Chun J."/>
            <person name="Moore E."/>
        </authorList>
    </citation>
    <scope>NUCLEOTIDE SEQUENCE [LARGE SCALE GENOMIC DNA]</scope>
    <source>
        <strain evidence="10 11">CCUG 32756T</strain>
    </source>
</reference>
<dbReference type="CDD" id="cd16833">
    <property type="entry name" value="YfiH"/>
    <property type="match status" value="1"/>
</dbReference>
<dbReference type="SUPFAM" id="SSF64438">
    <property type="entry name" value="CNF1/YfiH-like putative cysteine hydrolases"/>
    <property type="match status" value="1"/>
</dbReference>
<name>A0A5M9QSD6_9HELI</name>
<dbReference type="Pfam" id="PF02578">
    <property type="entry name" value="Cu-oxidase_4"/>
    <property type="match status" value="1"/>
</dbReference>
<dbReference type="PANTHER" id="PTHR30616">
    <property type="entry name" value="UNCHARACTERIZED PROTEIN YFIH"/>
    <property type="match status" value="1"/>
</dbReference>
<evidence type="ECO:0000256" key="9">
    <source>
        <dbReference type="ARBA" id="ARBA00049893"/>
    </source>
</evidence>
<comment type="catalytic activity">
    <reaction evidence="9">
        <text>S-methyl-5'-thioadenosine + phosphate = 5-(methylsulfanyl)-alpha-D-ribose 1-phosphate + adenine</text>
        <dbReference type="Rhea" id="RHEA:11852"/>
        <dbReference type="ChEBI" id="CHEBI:16708"/>
        <dbReference type="ChEBI" id="CHEBI:17509"/>
        <dbReference type="ChEBI" id="CHEBI:43474"/>
        <dbReference type="ChEBI" id="CHEBI:58533"/>
        <dbReference type="EC" id="2.4.2.28"/>
    </reaction>
    <physiologicalReaction direction="left-to-right" evidence="9">
        <dbReference type="Rhea" id="RHEA:11853"/>
    </physiologicalReaction>
</comment>
<organism evidence="10 11">
    <name type="scientific">Helicobacter canis</name>
    <dbReference type="NCBI Taxonomy" id="29419"/>
    <lineage>
        <taxon>Bacteria</taxon>
        <taxon>Pseudomonadati</taxon>
        <taxon>Campylobacterota</taxon>
        <taxon>Epsilonproteobacteria</taxon>
        <taxon>Campylobacterales</taxon>
        <taxon>Helicobacteraceae</taxon>
        <taxon>Helicobacter</taxon>
    </lineage>
</organism>
<dbReference type="AlphaFoldDB" id="A0A5M9QSD6"/>
<gene>
    <name evidence="10" type="ORF">F4V45_01605</name>
</gene>
<dbReference type="EMBL" id="VXKE01000005">
    <property type="protein sequence ID" value="KAA8710969.1"/>
    <property type="molecule type" value="Genomic_DNA"/>
</dbReference>
<dbReference type="InterPro" id="IPR011324">
    <property type="entry name" value="Cytotoxic_necrot_fac-like_cat"/>
</dbReference>
<evidence type="ECO:0000256" key="4">
    <source>
        <dbReference type="ARBA" id="ARBA00022723"/>
    </source>
</evidence>
<dbReference type="GO" id="GO:0016787">
    <property type="term" value="F:hydrolase activity"/>
    <property type="evidence" value="ECO:0007669"/>
    <property type="project" value="UniProtKB-KW"/>
</dbReference>
<keyword evidence="5" id="KW-0378">Hydrolase</keyword>
<evidence type="ECO:0000256" key="7">
    <source>
        <dbReference type="ARBA" id="ARBA00047989"/>
    </source>
</evidence>
<evidence type="ECO:0000256" key="6">
    <source>
        <dbReference type="ARBA" id="ARBA00022833"/>
    </source>
</evidence>
<evidence type="ECO:0000256" key="3">
    <source>
        <dbReference type="ARBA" id="ARBA00022679"/>
    </source>
</evidence>
<dbReference type="RefSeq" id="WP_150336766.1">
    <property type="nucleotide sequence ID" value="NZ_JAERIX010000058.1"/>
</dbReference>
<protein>
    <submittedName>
        <fullName evidence="10">Laccase domain-containing protein</fullName>
    </submittedName>
</protein>
<evidence type="ECO:0000313" key="11">
    <source>
        <dbReference type="Proteomes" id="UP000323707"/>
    </source>
</evidence>
<dbReference type="GO" id="GO:0005507">
    <property type="term" value="F:copper ion binding"/>
    <property type="evidence" value="ECO:0007669"/>
    <property type="project" value="TreeGrafter"/>
</dbReference>
<keyword evidence="6" id="KW-0862">Zinc</keyword>
<dbReference type="Gene3D" id="3.60.140.10">
    <property type="entry name" value="CNF1/YfiH-like putative cysteine hydrolases"/>
    <property type="match status" value="1"/>
</dbReference>
<evidence type="ECO:0000256" key="2">
    <source>
        <dbReference type="ARBA" id="ARBA00007353"/>
    </source>
</evidence>
<evidence type="ECO:0000256" key="8">
    <source>
        <dbReference type="ARBA" id="ARBA00048968"/>
    </source>
</evidence>
<keyword evidence="4" id="KW-0479">Metal-binding</keyword>
<dbReference type="InterPro" id="IPR038371">
    <property type="entry name" value="Cu_polyphenol_OxRdtase_sf"/>
</dbReference>
<evidence type="ECO:0000256" key="5">
    <source>
        <dbReference type="ARBA" id="ARBA00022801"/>
    </source>
</evidence>
<sequence length="262" mass="28604">MGDHSASVFYTSAQSSLFSNLPIDFIQTCALGGVSKSPFSSCNIAYHTGDVPDLVATNRRQILRYFDNKQLLWCDQIHSAHIADATDPYVAHQLTRGAIQADGVLCADASYVALIMVADCNPVLVYDPKCNVFALVHAGRAGVCGRILTQAVQALKVKGSKPSDLLVFVGSSIRSCCYEISLSLCEQIANNFGEQYIRIRNGSGMLDLIAMLQDECSALGIKDEHLEILDSCTACDERLFSYRRASKKQTQTGRFGIFASLR</sequence>
<evidence type="ECO:0000313" key="10">
    <source>
        <dbReference type="EMBL" id="KAA8710969.1"/>
    </source>
</evidence>
<dbReference type="Proteomes" id="UP000323707">
    <property type="component" value="Unassembled WGS sequence"/>
</dbReference>
<proteinExistence type="inferred from homology"/>
<evidence type="ECO:0000256" key="1">
    <source>
        <dbReference type="ARBA" id="ARBA00000553"/>
    </source>
</evidence>
<comment type="caution">
    <text evidence="10">The sequence shown here is derived from an EMBL/GenBank/DDBJ whole genome shotgun (WGS) entry which is preliminary data.</text>
</comment>
<comment type="similarity">
    <text evidence="2">Belongs to the purine nucleoside phosphorylase YfiH/LACC1 family.</text>
</comment>
<keyword evidence="3" id="KW-0808">Transferase</keyword>
<comment type="catalytic activity">
    <reaction evidence="8">
        <text>adenosine + phosphate = alpha-D-ribose 1-phosphate + adenine</text>
        <dbReference type="Rhea" id="RHEA:27642"/>
        <dbReference type="ChEBI" id="CHEBI:16335"/>
        <dbReference type="ChEBI" id="CHEBI:16708"/>
        <dbReference type="ChEBI" id="CHEBI:43474"/>
        <dbReference type="ChEBI" id="CHEBI:57720"/>
        <dbReference type="EC" id="2.4.2.1"/>
    </reaction>
    <physiologicalReaction direction="left-to-right" evidence="8">
        <dbReference type="Rhea" id="RHEA:27643"/>
    </physiologicalReaction>
</comment>
<dbReference type="InterPro" id="IPR003730">
    <property type="entry name" value="Cu_polyphenol_OxRdtase"/>
</dbReference>
<dbReference type="PANTHER" id="PTHR30616:SF2">
    <property type="entry name" value="PURINE NUCLEOSIDE PHOSPHORYLASE LACC1"/>
    <property type="match status" value="1"/>
</dbReference>
<comment type="catalytic activity">
    <reaction evidence="1">
        <text>inosine + phosphate = alpha-D-ribose 1-phosphate + hypoxanthine</text>
        <dbReference type="Rhea" id="RHEA:27646"/>
        <dbReference type="ChEBI" id="CHEBI:17368"/>
        <dbReference type="ChEBI" id="CHEBI:17596"/>
        <dbReference type="ChEBI" id="CHEBI:43474"/>
        <dbReference type="ChEBI" id="CHEBI:57720"/>
        <dbReference type="EC" id="2.4.2.1"/>
    </reaction>
    <physiologicalReaction direction="left-to-right" evidence="1">
        <dbReference type="Rhea" id="RHEA:27647"/>
    </physiologicalReaction>
</comment>